<dbReference type="Proteomes" id="UP000292082">
    <property type="component" value="Unassembled WGS sequence"/>
</dbReference>
<dbReference type="AlphaFoldDB" id="A0A4Q9NII1"/>
<name>A0A4Q9NII1_9APHY</name>
<accession>A0A4Q9NII1</accession>
<dbReference type="EMBL" id="ML145287">
    <property type="protein sequence ID" value="TBU51767.1"/>
    <property type="molecule type" value="Genomic_DNA"/>
</dbReference>
<dbReference type="STRING" id="114155.A0A4Q9NII1"/>
<sequence>MTSLEWDGIGSFIPREKFTSVTSLSAQLSQNVYTDAWLYDEKTLHDLEAVVAMLRRKLLQVLESQALETEDCRGLLDYENIEIGIHLQIGQGQEGEKIKTDGGKTSSTRRWWPIRCHSDGRETVVRGCYHICHMKKRQVFWLDEVDANIFWEDLDHRIIGIDHLGGILHLYIFPDKRIISQLELDDLNERLAFWAFDAASSKASTSPYTADELAQFTKMVGKIKDRKMLVSGLGKLMSALLKIRFAYFHGEEHAQLNNSHGFYPHHYESDSHSSWFTILNWLSFYTAVSYYLNLNQLWIGRKMSTNDWLAAITPATVVLAANLSFLALSSVDQNGPPFTERNLGQIVSYISLILNISNIAAATILARQHRSGHNSSFEGEPPKGGPQKKQVEELERLAVIYSIPATFFWLPTFFISIAWICFHRTNQLTRYTVVGIVGLSMVLLALSWVVFEIWAFPMQPFVTIYHFLPNWVFKTSPERPKDSSKSEA</sequence>
<gene>
    <name evidence="1" type="ORF">BD310DRAFT_953101</name>
</gene>
<reference evidence="1 2" key="1">
    <citation type="submission" date="2019-01" db="EMBL/GenBank/DDBJ databases">
        <title>Draft genome sequences of three monokaryotic isolates of the white-rot basidiomycete fungus Dichomitus squalens.</title>
        <authorList>
            <consortium name="DOE Joint Genome Institute"/>
            <person name="Lopez S.C."/>
            <person name="Andreopoulos B."/>
            <person name="Pangilinan J."/>
            <person name="Lipzen A."/>
            <person name="Riley R."/>
            <person name="Ahrendt S."/>
            <person name="Ng V."/>
            <person name="Barry K."/>
            <person name="Daum C."/>
            <person name="Grigoriev I.V."/>
            <person name="Hilden K.S."/>
            <person name="Makela M.R."/>
            <person name="de Vries R.P."/>
        </authorList>
    </citation>
    <scope>NUCLEOTIDE SEQUENCE [LARGE SCALE GENOMIC DNA]</scope>
    <source>
        <strain evidence="1 2">CBS 464.89</strain>
    </source>
</reference>
<keyword evidence="2" id="KW-1185">Reference proteome</keyword>
<organism evidence="1 2">
    <name type="scientific">Dichomitus squalens</name>
    <dbReference type="NCBI Taxonomy" id="114155"/>
    <lineage>
        <taxon>Eukaryota</taxon>
        <taxon>Fungi</taxon>
        <taxon>Dikarya</taxon>
        <taxon>Basidiomycota</taxon>
        <taxon>Agaricomycotina</taxon>
        <taxon>Agaricomycetes</taxon>
        <taxon>Polyporales</taxon>
        <taxon>Polyporaceae</taxon>
        <taxon>Dichomitus</taxon>
    </lineage>
</organism>
<evidence type="ECO:0000313" key="2">
    <source>
        <dbReference type="Proteomes" id="UP000292082"/>
    </source>
</evidence>
<protein>
    <submittedName>
        <fullName evidence="1">Uncharacterized protein</fullName>
    </submittedName>
</protein>
<evidence type="ECO:0000313" key="1">
    <source>
        <dbReference type="EMBL" id="TBU51767.1"/>
    </source>
</evidence>
<proteinExistence type="predicted"/>